<comment type="similarity">
    <text evidence="1">Belongs to the short-chain dehydrogenases/reductases (SDR) family.</text>
</comment>
<dbReference type="RefSeq" id="WP_203900432.1">
    <property type="nucleotide sequence ID" value="NZ_BOPF01000013.1"/>
</dbReference>
<comment type="caution">
    <text evidence="3">The sequence shown here is derived from an EMBL/GenBank/DDBJ whole genome shotgun (WGS) entry which is preliminary data.</text>
</comment>
<dbReference type="PANTHER" id="PTHR43943">
    <property type="entry name" value="DEHYDROGENASE/REDUCTASE (SDR FAMILY) MEMBER 4"/>
    <property type="match status" value="1"/>
</dbReference>
<sequence>MTDTPGRLAGRVALVTGASRGIGFAIAQRFVAEGARVAITARKPEALAEAVASLGGPTVALGVAGRTDDPDHRALAVARVNDAFGPIDVLVNNTGTNPVYGPLLGLDLGAARKIMEVNVIGALGWTQAAFAKGAPAGANIVNVASTSGLRPARDIAFYGVSKAALIHLTASLAAELAPDIRVNGVAPSVVKTRFAGALYEGREDEVAARYPLGRLGVPEDVAGAVTYLASPEAGWITGQTVVLDGGLLLGR</sequence>
<dbReference type="InterPro" id="IPR036291">
    <property type="entry name" value="NAD(P)-bd_dom_sf"/>
</dbReference>
<evidence type="ECO:0000256" key="2">
    <source>
        <dbReference type="ARBA" id="ARBA00023002"/>
    </source>
</evidence>
<dbReference type="CDD" id="cd05233">
    <property type="entry name" value="SDR_c"/>
    <property type="match status" value="1"/>
</dbReference>
<gene>
    <name evidence="3" type="primary">fabG_3</name>
    <name evidence="3" type="ORF">Val02_37850</name>
</gene>
<keyword evidence="2" id="KW-0560">Oxidoreductase</keyword>
<evidence type="ECO:0000313" key="4">
    <source>
        <dbReference type="Proteomes" id="UP000619260"/>
    </source>
</evidence>
<reference evidence="3" key="1">
    <citation type="submission" date="2021-01" db="EMBL/GenBank/DDBJ databases">
        <title>Whole genome shotgun sequence of Virgisporangium aliadipatigenens NBRC 105644.</title>
        <authorList>
            <person name="Komaki H."/>
            <person name="Tamura T."/>
        </authorList>
    </citation>
    <scope>NUCLEOTIDE SEQUENCE</scope>
    <source>
        <strain evidence="3">NBRC 105644</strain>
    </source>
</reference>
<dbReference type="SUPFAM" id="SSF51735">
    <property type="entry name" value="NAD(P)-binding Rossmann-fold domains"/>
    <property type="match status" value="1"/>
</dbReference>
<dbReference type="PANTHER" id="PTHR43943:SF2">
    <property type="entry name" value="DEHYDROGENASE_REDUCTASE 4"/>
    <property type="match status" value="1"/>
</dbReference>
<dbReference type="GO" id="GO:0016491">
    <property type="term" value="F:oxidoreductase activity"/>
    <property type="evidence" value="ECO:0007669"/>
    <property type="project" value="UniProtKB-KW"/>
</dbReference>
<dbReference type="Proteomes" id="UP000619260">
    <property type="component" value="Unassembled WGS sequence"/>
</dbReference>
<dbReference type="PROSITE" id="PS00061">
    <property type="entry name" value="ADH_SHORT"/>
    <property type="match status" value="1"/>
</dbReference>
<dbReference type="Pfam" id="PF13561">
    <property type="entry name" value="adh_short_C2"/>
    <property type="match status" value="1"/>
</dbReference>
<dbReference type="PRINTS" id="PR00081">
    <property type="entry name" value="GDHRDH"/>
</dbReference>
<protein>
    <submittedName>
        <fullName evidence="3">3-oxoacyl-ACP reductase</fullName>
    </submittedName>
</protein>
<accession>A0A8J4DQS4</accession>
<dbReference type="AlphaFoldDB" id="A0A8J4DQS4"/>
<dbReference type="NCBIfam" id="NF005559">
    <property type="entry name" value="PRK07231.1"/>
    <property type="match status" value="1"/>
</dbReference>
<evidence type="ECO:0000256" key="1">
    <source>
        <dbReference type="ARBA" id="ARBA00006484"/>
    </source>
</evidence>
<name>A0A8J4DQS4_9ACTN</name>
<dbReference type="FunFam" id="3.40.50.720:FF:000084">
    <property type="entry name" value="Short-chain dehydrogenase reductase"/>
    <property type="match status" value="1"/>
</dbReference>
<dbReference type="EMBL" id="BOPF01000013">
    <property type="protein sequence ID" value="GIJ46899.1"/>
    <property type="molecule type" value="Genomic_DNA"/>
</dbReference>
<dbReference type="PRINTS" id="PR00080">
    <property type="entry name" value="SDRFAMILY"/>
</dbReference>
<dbReference type="InterPro" id="IPR002347">
    <property type="entry name" value="SDR_fam"/>
</dbReference>
<dbReference type="InterPro" id="IPR020904">
    <property type="entry name" value="Sc_DH/Rdtase_CS"/>
</dbReference>
<dbReference type="Gene3D" id="3.40.50.720">
    <property type="entry name" value="NAD(P)-binding Rossmann-like Domain"/>
    <property type="match status" value="1"/>
</dbReference>
<organism evidence="3 4">
    <name type="scientific">Virgisporangium aliadipatigenens</name>
    <dbReference type="NCBI Taxonomy" id="741659"/>
    <lineage>
        <taxon>Bacteria</taxon>
        <taxon>Bacillati</taxon>
        <taxon>Actinomycetota</taxon>
        <taxon>Actinomycetes</taxon>
        <taxon>Micromonosporales</taxon>
        <taxon>Micromonosporaceae</taxon>
        <taxon>Virgisporangium</taxon>
    </lineage>
</organism>
<keyword evidence="4" id="KW-1185">Reference proteome</keyword>
<proteinExistence type="inferred from homology"/>
<evidence type="ECO:0000313" key="3">
    <source>
        <dbReference type="EMBL" id="GIJ46899.1"/>
    </source>
</evidence>